<dbReference type="EC" id="1.11.1.11" evidence="3"/>
<dbReference type="InterPro" id="IPR010255">
    <property type="entry name" value="Haem_peroxidase_sf"/>
</dbReference>
<dbReference type="GO" id="GO:0034599">
    <property type="term" value="P:cellular response to oxidative stress"/>
    <property type="evidence" value="ECO:0007669"/>
    <property type="project" value="InterPro"/>
</dbReference>
<evidence type="ECO:0000313" key="6">
    <source>
        <dbReference type="EMBL" id="CAD7694787.1"/>
    </source>
</evidence>
<dbReference type="Pfam" id="PF00141">
    <property type="entry name" value="peroxidase"/>
    <property type="match status" value="1"/>
</dbReference>
<protein>
    <recommendedName>
        <fullName evidence="3">L-ascorbate peroxidase</fullName>
        <ecNumber evidence="3">1.11.1.11</ecNumber>
    </recommendedName>
</protein>
<dbReference type="InterPro" id="IPR044831">
    <property type="entry name" value="Ccp1-like"/>
</dbReference>
<evidence type="ECO:0000256" key="2">
    <source>
        <dbReference type="ARBA" id="ARBA00006873"/>
    </source>
</evidence>
<proteinExistence type="inferred from homology"/>
<dbReference type="Gene3D" id="1.10.520.10">
    <property type="match status" value="1"/>
</dbReference>
<evidence type="ECO:0000259" key="5">
    <source>
        <dbReference type="PROSITE" id="PS50873"/>
    </source>
</evidence>
<feature type="domain" description="Plant heme peroxidase family profile" evidence="5">
    <location>
        <begin position="50"/>
        <end position="283"/>
    </location>
</feature>
<dbReference type="GO" id="GO:0000302">
    <property type="term" value="P:response to reactive oxygen species"/>
    <property type="evidence" value="ECO:0007669"/>
    <property type="project" value="TreeGrafter"/>
</dbReference>
<dbReference type="InterPro" id="IPR002207">
    <property type="entry name" value="Peroxidase_I"/>
</dbReference>
<evidence type="ECO:0000256" key="3">
    <source>
        <dbReference type="ARBA" id="ARBA00012940"/>
    </source>
</evidence>
<comment type="caution">
    <text evidence="6">The sequence shown here is derived from an EMBL/GenBank/DDBJ whole genome shotgun (WGS) entry which is preliminary data.</text>
</comment>
<organism evidence="6 7">
    <name type="scientific">Ostreobium quekettii</name>
    <dbReference type="NCBI Taxonomy" id="121088"/>
    <lineage>
        <taxon>Eukaryota</taxon>
        <taxon>Viridiplantae</taxon>
        <taxon>Chlorophyta</taxon>
        <taxon>core chlorophytes</taxon>
        <taxon>Ulvophyceae</taxon>
        <taxon>TCBD clade</taxon>
        <taxon>Bryopsidales</taxon>
        <taxon>Ostreobineae</taxon>
        <taxon>Ostreobiaceae</taxon>
        <taxon>Ostreobium</taxon>
    </lineage>
</organism>
<dbReference type="AlphaFoldDB" id="A0A8S1IJQ0"/>
<gene>
    <name evidence="6" type="ORF">OSTQU699_LOCUS150</name>
</gene>
<reference evidence="6" key="1">
    <citation type="submission" date="2020-12" db="EMBL/GenBank/DDBJ databases">
        <authorList>
            <person name="Iha C."/>
        </authorList>
    </citation>
    <scope>NUCLEOTIDE SEQUENCE</scope>
</reference>
<dbReference type="InterPro" id="IPR002016">
    <property type="entry name" value="Haem_peroxidase"/>
</dbReference>
<dbReference type="PRINTS" id="PR00458">
    <property type="entry name" value="PEROXIDASE"/>
</dbReference>
<dbReference type="GO" id="GO:0042744">
    <property type="term" value="P:hydrogen peroxide catabolic process"/>
    <property type="evidence" value="ECO:0007669"/>
    <property type="project" value="TreeGrafter"/>
</dbReference>
<keyword evidence="4" id="KW-0560">Oxidoreductase</keyword>
<dbReference type="PRINTS" id="PR00459">
    <property type="entry name" value="ASPEROXIDASE"/>
</dbReference>
<accession>A0A8S1IJQ0</accession>
<dbReference type="OrthoDB" id="2859658at2759"/>
<sequence>MYGDRSAQQAIHGCASDAIQKILATKRTAELADPANPRDPANAFFRFEGTLLRMAFHDAGTWDCDSGRGGANGSLRFPEEVDQPANAGMRDGVLALVEEWEALKAAGCGVTFADLIQIAGAEACFFTGLPRFTVPIGRRDATGPDLSTTHALPGTSTNIEDLKRIFRANGYSLKVTMNLHDLVALSGAHSIGVSRTHPKLGPMDGTPDNFDNVYYRELVKDGCMKNVNGNNFCSDSALLDHVDTAALVVSYRLSNGLWYRDFTNSYIKMGKMGVNGEGTMGPL</sequence>
<dbReference type="Proteomes" id="UP000708148">
    <property type="component" value="Unassembled WGS sequence"/>
</dbReference>
<dbReference type="GO" id="GO:0020037">
    <property type="term" value="F:heme binding"/>
    <property type="evidence" value="ECO:0007669"/>
    <property type="project" value="InterPro"/>
</dbReference>
<dbReference type="PANTHER" id="PTHR31356">
    <property type="entry name" value="THYLAKOID LUMENAL 29 KDA PROTEIN, CHLOROPLASTIC-RELATED"/>
    <property type="match status" value="1"/>
</dbReference>
<dbReference type="InterPro" id="IPR019793">
    <property type="entry name" value="Peroxidases_heam-ligand_BS"/>
</dbReference>
<dbReference type="PANTHER" id="PTHR31356:SF8">
    <property type="entry name" value="L-ASCORBATE PEROXIDASE 6-RELATED"/>
    <property type="match status" value="1"/>
</dbReference>
<dbReference type="PROSITE" id="PS50873">
    <property type="entry name" value="PEROXIDASE_4"/>
    <property type="match status" value="1"/>
</dbReference>
<name>A0A8S1IJQ0_9CHLO</name>
<dbReference type="SUPFAM" id="SSF48113">
    <property type="entry name" value="Heme-dependent peroxidases"/>
    <property type="match status" value="1"/>
</dbReference>
<dbReference type="PROSITE" id="PS00435">
    <property type="entry name" value="PEROXIDASE_1"/>
    <property type="match status" value="1"/>
</dbReference>
<dbReference type="GO" id="GO:0016688">
    <property type="term" value="F:L-ascorbate peroxidase activity"/>
    <property type="evidence" value="ECO:0007669"/>
    <property type="project" value="UniProtKB-EC"/>
</dbReference>
<keyword evidence="7" id="KW-1185">Reference proteome</keyword>
<evidence type="ECO:0000313" key="7">
    <source>
        <dbReference type="Proteomes" id="UP000708148"/>
    </source>
</evidence>
<evidence type="ECO:0000256" key="1">
    <source>
        <dbReference type="ARBA" id="ARBA00001970"/>
    </source>
</evidence>
<comment type="similarity">
    <text evidence="2">Belongs to the peroxidase family. Ascorbate peroxidase subfamily.</text>
</comment>
<dbReference type="EMBL" id="CAJHUC010000236">
    <property type="protein sequence ID" value="CAD7694787.1"/>
    <property type="molecule type" value="Genomic_DNA"/>
</dbReference>
<dbReference type="Gene3D" id="1.10.420.10">
    <property type="entry name" value="Peroxidase, domain 2"/>
    <property type="match status" value="1"/>
</dbReference>
<evidence type="ECO:0000256" key="4">
    <source>
        <dbReference type="ARBA" id="ARBA00023002"/>
    </source>
</evidence>
<comment type="cofactor">
    <cofactor evidence="1">
        <name>heme b</name>
        <dbReference type="ChEBI" id="CHEBI:60344"/>
    </cofactor>
</comment>